<dbReference type="Gene3D" id="3.40.50.150">
    <property type="entry name" value="Vaccinia Virus protein VP39"/>
    <property type="match status" value="1"/>
</dbReference>
<accession>A0ABP9DNN6</accession>
<keyword evidence="3" id="KW-1185">Reference proteome</keyword>
<dbReference type="InterPro" id="IPR006342">
    <property type="entry name" value="FkbM_mtfrase"/>
</dbReference>
<dbReference type="RefSeq" id="WP_345293615.1">
    <property type="nucleotide sequence ID" value="NZ_BAABJY010000001.1"/>
</dbReference>
<feature type="domain" description="Methyltransferase FkbM" evidence="1">
    <location>
        <begin position="89"/>
        <end position="246"/>
    </location>
</feature>
<evidence type="ECO:0000259" key="1">
    <source>
        <dbReference type="Pfam" id="PF05050"/>
    </source>
</evidence>
<sequence length="296" mass="32257">MALLDVLSFVMRHPLNRGMRFRALQQFLSWQLSSRLVPGGVLFDWIEGSRLIVRPGQTGLTGNIYCGLQEFAEMGYLLHVLRPGDLFVDIGANLGSYTILASAVVGADTICVEPVPDTYAALIENVRVNGAEERVTCIQAAVGAREGTSWFSTGLGPGNHMIQGAEGGAGGLEVETMTLDRLLEGVHPALIKIDVEGFETEVIEGGAETLSRPSLHSVIMELNGSGNAYGFDEDRVLQTMRAHGFSLCTYDPLQRRVDALPILDPALDNCIFIRDVALARARTLDSRQYQIRGHML</sequence>
<comment type="caution">
    <text evidence="2">The sequence shown here is derived from an EMBL/GenBank/DDBJ whole genome shotgun (WGS) entry which is preliminary data.</text>
</comment>
<protein>
    <recommendedName>
        <fullName evidence="1">Methyltransferase FkbM domain-containing protein</fullName>
    </recommendedName>
</protein>
<evidence type="ECO:0000313" key="2">
    <source>
        <dbReference type="EMBL" id="GAA4854137.1"/>
    </source>
</evidence>
<dbReference type="EMBL" id="BAABJY010000001">
    <property type="protein sequence ID" value="GAA4854137.1"/>
    <property type="molecule type" value="Genomic_DNA"/>
</dbReference>
<dbReference type="PANTHER" id="PTHR34203">
    <property type="entry name" value="METHYLTRANSFERASE, FKBM FAMILY PROTEIN"/>
    <property type="match status" value="1"/>
</dbReference>
<proteinExistence type="predicted"/>
<name>A0ABP9DNN6_9GAMM</name>
<evidence type="ECO:0000313" key="3">
    <source>
        <dbReference type="Proteomes" id="UP001501323"/>
    </source>
</evidence>
<dbReference type="InterPro" id="IPR052514">
    <property type="entry name" value="SAM-dependent_MTase"/>
</dbReference>
<dbReference type="InterPro" id="IPR029063">
    <property type="entry name" value="SAM-dependent_MTases_sf"/>
</dbReference>
<dbReference type="NCBIfam" id="TIGR01444">
    <property type="entry name" value="fkbM_fam"/>
    <property type="match status" value="1"/>
</dbReference>
<dbReference type="Pfam" id="PF05050">
    <property type="entry name" value="Methyltransf_21"/>
    <property type="match status" value="1"/>
</dbReference>
<gene>
    <name evidence="2" type="ORF">GCM10023332_01760</name>
</gene>
<organism evidence="2 3">
    <name type="scientific">Luteimonas vadosa</name>
    <dbReference type="NCBI Taxonomy" id="1165507"/>
    <lineage>
        <taxon>Bacteria</taxon>
        <taxon>Pseudomonadati</taxon>
        <taxon>Pseudomonadota</taxon>
        <taxon>Gammaproteobacteria</taxon>
        <taxon>Lysobacterales</taxon>
        <taxon>Lysobacteraceae</taxon>
        <taxon>Luteimonas</taxon>
    </lineage>
</organism>
<dbReference type="SUPFAM" id="SSF53335">
    <property type="entry name" value="S-adenosyl-L-methionine-dependent methyltransferases"/>
    <property type="match status" value="1"/>
</dbReference>
<dbReference type="Proteomes" id="UP001501323">
    <property type="component" value="Unassembled WGS sequence"/>
</dbReference>
<dbReference type="PANTHER" id="PTHR34203:SF15">
    <property type="entry name" value="SLL1173 PROTEIN"/>
    <property type="match status" value="1"/>
</dbReference>
<reference evidence="3" key="1">
    <citation type="journal article" date="2019" name="Int. J. Syst. Evol. Microbiol.">
        <title>The Global Catalogue of Microorganisms (GCM) 10K type strain sequencing project: providing services to taxonomists for standard genome sequencing and annotation.</title>
        <authorList>
            <consortium name="The Broad Institute Genomics Platform"/>
            <consortium name="The Broad Institute Genome Sequencing Center for Infectious Disease"/>
            <person name="Wu L."/>
            <person name="Ma J."/>
        </authorList>
    </citation>
    <scope>NUCLEOTIDE SEQUENCE [LARGE SCALE GENOMIC DNA]</scope>
    <source>
        <strain evidence="3">JCM 18392</strain>
    </source>
</reference>